<protein>
    <recommendedName>
        <fullName evidence="5">BTB/POZ domain-containing protein</fullName>
    </recommendedName>
</protein>
<sequence>MGQILKMRNVGKMKALWQPWRKSKSPPSLPDGTLTATPQTPSPTTTHCPPIFHHHSSPSDVILRLYFDPPSPSSHEDLELSLHSDVLRRSNHFSTLLSDRWQNPDSSSSGGEGFRLNLGISSSRYVSFDYHIKVLHLLYTNDFDESIDSVSTALSIIHIALELLFEECVKACVRFIEAVAWTREEELQVLDVIHLLKEEESRELRARVCVEKEECTDKMFLYMIGAALGGSRDSKKWKSCERQRLLVESFMRDFAQKGSIKFVFSKVFGNRLSLLQTLFKQYFESLHDKASVSLHILGVLKQLMWLVERVIELRVANDVARMNLVKNWLPFLIGCNDKVVPKKESDKSLYPDLEQAFLKIISTLPISDSMEFLRQCLSFSTDELKDCPHLVSTLKTWFLRATHPSMYNYSCFKVRLELEMYHPTSFLMSA</sequence>
<evidence type="ECO:0000313" key="4">
    <source>
        <dbReference type="Proteomes" id="UP001417504"/>
    </source>
</evidence>
<dbReference type="InterPro" id="IPR011333">
    <property type="entry name" value="SKP1/BTB/POZ_sf"/>
</dbReference>
<feature type="compositionally biased region" description="Low complexity" evidence="2">
    <location>
        <begin position="33"/>
        <end position="48"/>
    </location>
</feature>
<evidence type="ECO:0000256" key="2">
    <source>
        <dbReference type="SAM" id="MobiDB-lite"/>
    </source>
</evidence>
<evidence type="ECO:0000256" key="1">
    <source>
        <dbReference type="ARBA" id="ARBA00004906"/>
    </source>
</evidence>
<dbReference type="AlphaFoldDB" id="A0AAP0I555"/>
<accession>A0AAP0I555</accession>
<reference evidence="3 4" key="1">
    <citation type="submission" date="2024-01" db="EMBL/GenBank/DDBJ databases">
        <title>Genome assemblies of Stephania.</title>
        <authorList>
            <person name="Yang L."/>
        </authorList>
    </citation>
    <scope>NUCLEOTIDE SEQUENCE [LARGE SCALE GENOMIC DNA]</scope>
    <source>
        <strain evidence="3">QJT</strain>
        <tissue evidence="3">Leaf</tissue>
    </source>
</reference>
<dbReference type="PANTHER" id="PTHR31060:SF6">
    <property type="entry name" value="EXPRESSED PROTEIN"/>
    <property type="match status" value="1"/>
</dbReference>
<comment type="caution">
    <text evidence="3">The sequence shown here is derived from an EMBL/GenBank/DDBJ whole genome shotgun (WGS) entry which is preliminary data.</text>
</comment>
<feature type="region of interest" description="Disordered" evidence="2">
    <location>
        <begin position="18"/>
        <end position="48"/>
    </location>
</feature>
<dbReference type="InterPro" id="IPR038920">
    <property type="entry name" value="At3g05675-like"/>
</dbReference>
<proteinExistence type="predicted"/>
<dbReference type="Gene3D" id="3.30.710.10">
    <property type="entry name" value="Potassium Channel Kv1.1, Chain A"/>
    <property type="match status" value="1"/>
</dbReference>
<comment type="pathway">
    <text evidence="1">Protein modification; protein ubiquitination.</text>
</comment>
<evidence type="ECO:0008006" key="5">
    <source>
        <dbReference type="Google" id="ProtNLM"/>
    </source>
</evidence>
<name>A0AAP0I555_9MAGN</name>
<evidence type="ECO:0000313" key="3">
    <source>
        <dbReference type="EMBL" id="KAK9108846.1"/>
    </source>
</evidence>
<keyword evidence="4" id="KW-1185">Reference proteome</keyword>
<dbReference type="EMBL" id="JBBNAE010000007">
    <property type="protein sequence ID" value="KAK9108846.1"/>
    <property type="molecule type" value="Genomic_DNA"/>
</dbReference>
<dbReference type="Proteomes" id="UP001417504">
    <property type="component" value="Unassembled WGS sequence"/>
</dbReference>
<dbReference type="PANTHER" id="PTHR31060">
    <property type="entry name" value="OSJNBA0011J08.25 PROTEIN-RELATED"/>
    <property type="match status" value="1"/>
</dbReference>
<organism evidence="3 4">
    <name type="scientific">Stephania japonica</name>
    <dbReference type="NCBI Taxonomy" id="461633"/>
    <lineage>
        <taxon>Eukaryota</taxon>
        <taxon>Viridiplantae</taxon>
        <taxon>Streptophyta</taxon>
        <taxon>Embryophyta</taxon>
        <taxon>Tracheophyta</taxon>
        <taxon>Spermatophyta</taxon>
        <taxon>Magnoliopsida</taxon>
        <taxon>Ranunculales</taxon>
        <taxon>Menispermaceae</taxon>
        <taxon>Menispermoideae</taxon>
        <taxon>Cissampelideae</taxon>
        <taxon>Stephania</taxon>
    </lineage>
</organism>
<gene>
    <name evidence="3" type="ORF">Sjap_016906</name>
</gene>